<protein>
    <submittedName>
        <fullName evidence="2">Uncharacterized protein</fullName>
    </submittedName>
</protein>
<evidence type="ECO:0000313" key="2">
    <source>
        <dbReference type="EMBL" id="CAD7276558.1"/>
    </source>
</evidence>
<organism evidence="2">
    <name type="scientific">Notodromas monacha</name>
    <dbReference type="NCBI Taxonomy" id="399045"/>
    <lineage>
        <taxon>Eukaryota</taxon>
        <taxon>Metazoa</taxon>
        <taxon>Ecdysozoa</taxon>
        <taxon>Arthropoda</taxon>
        <taxon>Crustacea</taxon>
        <taxon>Oligostraca</taxon>
        <taxon>Ostracoda</taxon>
        <taxon>Podocopa</taxon>
        <taxon>Podocopida</taxon>
        <taxon>Cypridocopina</taxon>
        <taxon>Cypridoidea</taxon>
        <taxon>Cyprididae</taxon>
        <taxon>Notodromas</taxon>
    </lineage>
</organism>
<dbReference type="EMBL" id="CAJPEX010000651">
    <property type="protein sequence ID" value="CAG0916710.1"/>
    <property type="molecule type" value="Genomic_DNA"/>
</dbReference>
<feature type="compositionally biased region" description="Polar residues" evidence="1">
    <location>
        <begin position="346"/>
        <end position="355"/>
    </location>
</feature>
<keyword evidence="3" id="KW-1185">Reference proteome</keyword>
<evidence type="ECO:0000313" key="3">
    <source>
        <dbReference type="Proteomes" id="UP000678499"/>
    </source>
</evidence>
<reference evidence="2" key="1">
    <citation type="submission" date="2020-11" db="EMBL/GenBank/DDBJ databases">
        <authorList>
            <person name="Tran Van P."/>
        </authorList>
    </citation>
    <scope>NUCLEOTIDE SEQUENCE</scope>
</reference>
<dbReference type="EMBL" id="OA882688">
    <property type="protein sequence ID" value="CAD7276558.1"/>
    <property type="molecule type" value="Genomic_DNA"/>
</dbReference>
<dbReference type="AlphaFoldDB" id="A0A7R9GD87"/>
<feature type="compositionally biased region" description="Basic residues" evidence="1">
    <location>
        <begin position="98"/>
        <end position="111"/>
    </location>
</feature>
<accession>A0A7R9GD87</accession>
<gene>
    <name evidence="2" type="ORF">NMOB1V02_LOCUS4314</name>
</gene>
<evidence type="ECO:0000256" key="1">
    <source>
        <dbReference type="SAM" id="MobiDB-lite"/>
    </source>
</evidence>
<proteinExistence type="predicted"/>
<feature type="region of interest" description="Disordered" evidence="1">
    <location>
        <begin position="94"/>
        <end position="127"/>
    </location>
</feature>
<feature type="compositionally biased region" description="Polar residues" evidence="1">
    <location>
        <begin position="365"/>
        <end position="374"/>
    </location>
</feature>
<feature type="region of interest" description="Disordered" evidence="1">
    <location>
        <begin position="341"/>
        <end position="401"/>
    </location>
</feature>
<name>A0A7R9GD87_9CRUS</name>
<sequence length="401" mass="43582">MRPVPARGFFLFIPPGSVEGRLTCQKISRHSYPLRGLPFINRASDSKVLTPPVCKGRFDRKASSPQRPAFWDCKASSGRASSSFTVKDILANQGPHAAKPRKTHSALHKSRLGAGENPTGERIPRPENAVDPHFGYDDFHMPYDPSQSNNPYLAGSMHDHYPSGPSHPGVEEQANMTRWGLTTPTTHFESAVSAPGVLCDSVGCHRRSPHPGRSSISYPERYSGPSFVFPAVLPLSTVEASRVACRSSRGNYLLGTAQVCLRASRSLRAPVTEAVGFLSGFPSGMPPAQVSPDTTCHQPLHGLVDAYQQASPYAEKDSEDCDRHQPPYPVCHMQGFLRPDIKPNIADSTQPSAKSPESVIKIKSELSSSGSGPDTNLGPGEPTKKRKRRVLFSKDQVEPLS</sequence>
<dbReference type="Proteomes" id="UP000678499">
    <property type="component" value="Unassembled WGS sequence"/>
</dbReference>